<reference evidence="3 4" key="1">
    <citation type="submission" date="2015-03" db="EMBL/GenBank/DDBJ databases">
        <title>Genome assembly of Sandaracinus amylolyticus DSM 53668.</title>
        <authorList>
            <person name="Sharma G."/>
            <person name="Subramanian S."/>
        </authorList>
    </citation>
    <scope>NUCLEOTIDE SEQUENCE [LARGE SCALE GENOMIC DNA]</scope>
    <source>
        <strain evidence="3 4">DSM 53668</strain>
    </source>
</reference>
<evidence type="ECO:0000313" key="3">
    <source>
        <dbReference type="EMBL" id="AKF02875.1"/>
    </source>
</evidence>
<name>A0A0F6VYI6_9BACT</name>
<dbReference type="Proteomes" id="UP000034883">
    <property type="component" value="Chromosome"/>
</dbReference>
<dbReference type="Gene3D" id="3.30.565.10">
    <property type="entry name" value="Histidine kinase-like ATPase, C-terminal domain"/>
    <property type="match status" value="1"/>
</dbReference>
<organism evidence="3 4">
    <name type="scientific">Sandaracinus amylolyticus</name>
    <dbReference type="NCBI Taxonomy" id="927083"/>
    <lineage>
        <taxon>Bacteria</taxon>
        <taxon>Pseudomonadati</taxon>
        <taxon>Myxococcota</taxon>
        <taxon>Polyangia</taxon>
        <taxon>Polyangiales</taxon>
        <taxon>Sandaracinaceae</taxon>
        <taxon>Sandaracinus</taxon>
    </lineage>
</organism>
<sequence>MLAILEQHISPLHARAMLARAAGGDRAIDVGRLPDLVEALERGVRLFGGARLEDTIKRQILALAPSEATEVRIEIAEERDVIEARLAARQLCQTMGSRALVMQRVATAVSELARNVSLYAVPSGGPSGGRRGVVTLTPLRGGAALRIVVEDEGPGIADLKSVLDGSYVSKTGMGKGLVGVKRLVDDFDVRTSPRGTRVEATVVLDPTSAGSAR</sequence>
<keyword evidence="1" id="KW-0808">Transferase</keyword>
<evidence type="ECO:0000259" key="2">
    <source>
        <dbReference type="Pfam" id="PF13581"/>
    </source>
</evidence>
<dbReference type="PANTHER" id="PTHR35526">
    <property type="entry name" value="ANTI-SIGMA-F FACTOR RSBW-RELATED"/>
    <property type="match status" value="1"/>
</dbReference>
<dbReference type="InterPro" id="IPR003594">
    <property type="entry name" value="HATPase_dom"/>
</dbReference>
<dbReference type="KEGG" id="samy:DB32_000023"/>
<accession>A0A0F6VYI6</accession>
<dbReference type="AlphaFoldDB" id="A0A0F6VYI6"/>
<keyword evidence="1" id="KW-0723">Serine/threonine-protein kinase</keyword>
<evidence type="ECO:0000313" key="4">
    <source>
        <dbReference type="Proteomes" id="UP000034883"/>
    </source>
</evidence>
<dbReference type="EMBL" id="CP011125">
    <property type="protein sequence ID" value="AKF02875.1"/>
    <property type="molecule type" value="Genomic_DNA"/>
</dbReference>
<keyword evidence="4" id="KW-1185">Reference proteome</keyword>
<proteinExistence type="predicted"/>
<evidence type="ECO:0000256" key="1">
    <source>
        <dbReference type="ARBA" id="ARBA00022527"/>
    </source>
</evidence>
<keyword evidence="1" id="KW-0418">Kinase</keyword>
<dbReference type="InterPro" id="IPR036890">
    <property type="entry name" value="HATPase_C_sf"/>
</dbReference>
<dbReference type="GO" id="GO:0004674">
    <property type="term" value="F:protein serine/threonine kinase activity"/>
    <property type="evidence" value="ECO:0007669"/>
    <property type="project" value="UniProtKB-KW"/>
</dbReference>
<dbReference type="Pfam" id="PF13581">
    <property type="entry name" value="HATPase_c_2"/>
    <property type="match status" value="1"/>
</dbReference>
<dbReference type="InterPro" id="IPR050267">
    <property type="entry name" value="Anti-sigma-factor_SerPK"/>
</dbReference>
<dbReference type="SUPFAM" id="SSF55874">
    <property type="entry name" value="ATPase domain of HSP90 chaperone/DNA topoisomerase II/histidine kinase"/>
    <property type="match status" value="1"/>
</dbReference>
<gene>
    <name evidence="3" type="ORF">DB32_000023</name>
</gene>
<dbReference type="PANTHER" id="PTHR35526:SF3">
    <property type="entry name" value="ANTI-SIGMA-F FACTOR RSBW"/>
    <property type="match status" value="1"/>
</dbReference>
<dbReference type="STRING" id="927083.DB32_000023"/>
<protein>
    <submittedName>
        <fullName evidence="3">Putative SigmaB asociated two-component system sensor protein</fullName>
    </submittedName>
</protein>
<feature type="domain" description="Histidine kinase/HSP90-like ATPase" evidence="2">
    <location>
        <begin position="76"/>
        <end position="201"/>
    </location>
</feature>